<feature type="repeat" description="Solcar" evidence="9">
    <location>
        <begin position="171"/>
        <end position="275"/>
    </location>
</feature>
<keyword evidence="5" id="KW-0677">Repeat</keyword>
<comment type="similarity">
    <text evidence="2 10">Belongs to the mitochondrial carrier (TC 2.A.29) family.</text>
</comment>
<evidence type="ECO:0000256" key="4">
    <source>
        <dbReference type="ARBA" id="ARBA00022692"/>
    </source>
</evidence>
<gene>
    <name evidence="13" type="primary">LOC110424678</name>
</gene>
<dbReference type="InterPro" id="IPR002113">
    <property type="entry name" value="ADT_euk_type"/>
</dbReference>
<organism evidence="12 13">
    <name type="scientific">Herrania umbratica</name>
    <dbReference type="NCBI Taxonomy" id="108875"/>
    <lineage>
        <taxon>Eukaryota</taxon>
        <taxon>Viridiplantae</taxon>
        <taxon>Streptophyta</taxon>
        <taxon>Embryophyta</taxon>
        <taxon>Tracheophyta</taxon>
        <taxon>Spermatophyta</taxon>
        <taxon>Magnoliopsida</taxon>
        <taxon>eudicotyledons</taxon>
        <taxon>Gunneridae</taxon>
        <taxon>Pentapetalae</taxon>
        <taxon>rosids</taxon>
        <taxon>malvids</taxon>
        <taxon>Malvales</taxon>
        <taxon>Malvaceae</taxon>
        <taxon>Byttnerioideae</taxon>
        <taxon>Herrania</taxon>
    </lineage>
</organism>
<comment type="function">
    <text evidence="11">Catalyzes the exchange of ADP and ATP across the membrane.</text>
</comment>
<comment type="catalytic activity">
    <reaction evidence="8">
        <text>ADP(in) + ATP(out) = ADP(out) + ATP(in)</text>
        <dbReference type="Rhea" id="RHEA:34999"/>
        <dbReference type="ChEBI" id="CHEBI:30616"/>
        <dbReference type="ChEBI" id="CHEBI:456216"/>
    </reaction>
    <physiologicalReaction direction="left-to-right" evidence="8">
        <dbReference type="Rhea" id="RHEA:35000"/>
    </physiologicalReaction>
</comment>
<dbReference type="RefSeq" id="XP_021294972.1">
    <property type="nucleotide sequence ID" value="XM_021439297.1"/>
</dbReference>
<dbReference type="PRINTS" id="PR00926">
    <property type="entry name" value="MITOCARRIER"/>
</dbReference>
<evidence type="ECO:0000256" key="10">
    <source>
        <dbReference type="RuleBase" id="RU000488"/>
    </source>
</evidence>
<evidence type="ECO:0000313" key="12">
    <source>
        <dbReference type="Proteomes" id="UP000504621"/>
    </source>
</evidence>
<dbReference type="PANTHER" id="PTHR45635">
    <property type="entry name" value="ADP,ATP CARRIER PROTEIN 1-RELATED-RELATED"/>
    <property type="match status" value="1"/>
</dbReference>
<evidence type="ECO:0000256" key="7">
    <source>
        <dbReference type="ARBA" id="ARBA00023136"/>
    </source>
</evidence>
<dbReference type="InterPro" id="IPR023395">
    <property type="entry name" value="MCP_dom_sf"/>
</dbReference>
<comment type="subunit">
    <text evidence="11">Monomer.</text>
</comment>
<dbReference type="GeneID" id="110424678"/>
<reference evidence="13" key="1">
    <citation type="submission" date="2025-08" db="UniProtKB">
        <authorList>
            <consortium name="RefSeq"/>
        </authorList>
    </citation>
    <scope>IDENTIFICATION</scope>
    <source>
        <tissue evidence="13">Leaf</tissue>
    </source>
</reference>
<keyword evidence="12" id="KW-1185">Reference proteome</keyword>
<proteinExistence type="inferred from homology"/>
<dbReference type="GO" id="GO:0005471">
    <property type="term" value="F:ATP:ADP antiporter activity"/>
    <property type="evidence" value="ECO:0007669"/>
    <property type="project" value="UniProtKB-UniRule"/>
</dbReference>
<evidence type="ECO:0000256" key="8">
    <source>
        <dbReference type="ARBA" id="ARBA00024143"/>
    </source>
</evidence>
<evidence type="ECO:0000256" key="5">
    <source>
        <dbReference type="ARBA" id="ARBA00022737"/>
    </source>
</evidence>
<protein>
    <recommendedName>
        <fullName evidence="11">ADP/ATP translocase</fullName>
    </recommendedName>
    <alternativeName>
        <fullName evidence="11">ADP,ATP carrier protein</fullName>
    </alternativeName>
</protein>
<keyword evidence="4 9" id="KW-0812">Transmembrane</keyword>
<evidence type="ECO:0000256" key="11">
    <source>
        <dbReference type="RuleBase" id="RU368008"/>
    </source>
</evidence>
<comment type="subcellular location">
    <subcellularLocation>
        <location evidence="1 11">Membrane</location>
        <topology evidence="1 11">Multi-pass membrane protein</topology>
    </subcellularLocation>
</comment>
<feature type="repeat" description="Solcar" evidence="9">
    <location>
        <begin position="73"/>
        <end position="166"/>
    </location>
</feature>
<dbReference type="Proteomes" id="UP000504621">
    <property type="component" value="Unplaced"/>
</dbReference>
<name>A0A6J1B6C7_9ROSI</name>
<dbReference type="Gene3D" id="1.50.40.10">
    <property type="entry name" value="Mitochondrial carrier domain"/>
    <property type="match status" value="1"/>
</dbReference>
<feature type="repeat" description="Solcar" evidence="9">
    <location>
        <begin position="281"/>
        <end position="368"/>
    </location>
</feature>
<keyword evidence="7 9" id="KW-0472">Membrane</keyword>
<evidence type="ECO:0000256" key="6">
    <source>
        <dbReference type="ARBA" id="ARBA00022989"/>
    </source>
</evidence>
<sequence length="395" mass="43665">MENWAKRVNCKMEHGPMHPPVSQKIHWQPDLPVRHFNYTRRMQNIQGDGALVNRKSSSVVTPLPPAFAGAPLENLNDPVLIDLAATGIVRTTVAPFERVKLLMQNQNGMIRSGRLPQPYNGIFDCFARTIRNEGIFSLWRGNIATAAAYVSSKAIHYKSYEYFASRIDSSWSIFEVVAAGVFSTAANLFLVYPLVYAGTRMANDVKTANEVKTANDVRTTGYSSNRQFNGILDVYRKTLKVDGISGLFRGYTMAIAQVGVITALSALSRPWYQHLSIQSQNNDLGIAILDCVFDCSGSLASYPLGTVSRRMMMTSGEAVKYKSSRNAFAQIFKTEGFESFYKGAGADILVSAAFKGSALLLPHLYAAYFAAMANWGDGSQPGFVLSIKWKKDRDK</sequence>
<evidence type="ECO:0000256" key="1">
    <source>
        <dbReference type="ARBA" id="ARBA00004141"/>
    </source>
</evidence>
<dbReference type="OrthoDB" id="944604at2759"/>
<evidence type="ECO:0000256" key="9">
    <source>
        <dbReference type="PROSITE-ProRule" id="PRU00282"/>
    </source>
</evidence>
<dbReference type="InterPro" id="IPR002067">
    <property type="entry name" value="MCP"/>
</dbReference>
<dbReference type="SUPFAM" id="SSF103506">
    <property type="entry name" value="Mitochondrial carrier"/>
    <property type="match status" value="1"/>
</dbReference>
<evidence type="ECO:0000313" key="13">
    <source>
        <dbReference type="RefSeq" id="XP_021294972.1"/>
    </source>
</evidence>
<keyword evidence="3 10" id="KW-0813">Transport</keyword>
<accession>A0A6J1B6C7</accession>
<dbReference type="InterPro" id="IPR018108">
    <property type="entry name" value="MCP_transmembrane"/>
</dbReference>
<dbReference type="AlphaFoldDB" id="A0A6J1B6C7"/>
<dbReference type="Pfam" id="PF00153">
    <property type="entry name" value="Mito_carr"/>
    <property type="match status" value="3"/>
</dbReference>
<dbReference type="GO" id="GO:0005743">
    <property type="term" value="C:mitochondrial inner membrane"/>
    <property type="evidence" value="ECO:0007669"/>
    <property type="project" value="InterPro"/>
</dbReference>
<evidence type="ECO:0000256" key="3">
    <source>
        <dbReference type="ARBA" id="ARBA00022448"/>
    </source>
</evidence>
<keyword evidence="6" id="KW-1133">Transmembrane helix</keyword>
<dbReference type="PANTHER" id="PTHR45635:SF23">
    <property type="entry name" value="ADP_ATP TRANSLOCASE"/>
    <property type="match status" value="1"/>
</dbReference>
<dbReference type="GO" id="GO:0140021">
    <property type="term" value="P:mitochondrial ADP transmembrane transport"/>
    <property type="evidence" value="ECO:0007669"/>
    <property type="project" value="InterPro"/>
</dbReference>
<dbReference type="GO" id="GO:1990544">
    <property type="term" value="P:mitochondrial ATP transmembrane transport"/>
    <property type="evidence" value="ECO:0007669"/>
    <property type="project" value="InterPro"/>
</dbReference>
<evidence type="ECO:0000256" key="2">
    <source>
        <dbReference type="ARBA" id="ARBA00006375"/>
    </source>
</evidence>
<dbReference type="PROSITE" id="PS50920">
    <property type="entry name" value="SOLCAR"/>
    <property type="match status" value="3"/>
</dbReference>